<evidence type="ECO:0000256" key="12">
    <source>
        <dbReference type="SAM" id="Phobius"/>
    </source>
</evidence>
<dbReference type="InterPro" id="IPR022791">
    <property type="entry name" value="L-PG_synthase/AglD"/>
</dbReference>
<dbReference type="PANTHER" id="PTHR39087:SF2">
    <property type="entry name" value="UPF0104 MEMBRANE PROTEIN MJ1595"/>
    <property type="match status" value="1"/>
</dbReference>
<dbReference type="PROSITE" id="PS00812">
    <property type="entry name" value="GLYCOSYL_HYDROL_F8"/>
    <property type="match status" value="1"/>
</dbReference>
<feature type="transmembrane region" description="Helical" evidence="12">
    <location>
        <begin position="329"/>
        <end position="350"/>
    </location>
</feature>
<keyword evidence="7 12" id="KW-1133">Transmembrane helix</keyword>
<evidence type="ECO:0000256" key="3">
    <source>
        <dbReference type="ARBA" id="ARBA00022475"/>
    </source>
</evidence>
<comment type="caution">
    <text evidence="13">The sequence shown here is derived from an EMBL/GenBank/DDBJ whole genome shotgun (WGS) entry which is preliminary data.</text>
</comment>
<comment type="subcellular location">
    <subcellularLocation>
        <location evidence="1">Cell membrane</location>
        <topology evidence="1">Multi-pass membrane protein</topology>
    </subcellularLocation>
</comment>
<feature type="transmembrane region" description="Helical" evidence="12">
    <location>
        <begin position="211"/>
        <end position="233"/>
    </location>
</feature>
<feature type="transmembrane region" description="Helical" evidence="12">
    <location>
        <begin position="298"/>
        <end position="317"/>
    </location>
</feature>
<dbReference type="InterPro" id="IPR008928">
    <property type="entry name" value="6-hairpin_glycosidase_sf"/>
</dbReference>
<dbReference type="PANTHER" id="PTHR39087">
    <property type="entry name" value="UPF0104 MEMBRANE PROTEIN MJ1595"/>
    <property type="match status" value="1"/>
</dbReference>
<proteinExistence type="inferred from homology"/>
<organism evidence="13 14">
    <name type="scientific">Candidatus Yonathbacteria bacterium RIFCSPHIGHO2_01_FULL_51_10</name>
    <dbReference type="NCBI Taxonomy" id="1802723"/>
    <lineage>
        <taxon>Bacteria</taxon>
        <taxon>Candidatus Yonathiibacteriota</taxon>
    </lineage>
</organism>
<keyword evidence="5" id="KW-0732">Signal</keyword>
<evidence type="ECO:0000256" key="5">
    <source>
        <dbReference type="ARBA" id="ARBA00022729"/>
    </source>
</evidence>
<protein>
    <recommendedName>
        <fullName evidence="11">Glucanase</fullName>
        <ecNumber evidence="11">3.2.1.-</ecNumber>
    </recommendedName>
</protein>
<keyword evidence="8 12" id="KW-0472">Membrane</keyword>
<dbReference type="EC" id="3.2.1.-" evidence="11"/>
<evidence type="ECO:0000256" key="10">
    <source>
        <dbReference type="PROSITE-ProRule" id="PRU10058"/>
    </source>
</evidence>
<dbReference type="InterPro" id="IPR012341">
    <property type="entry name" value="6hp_glycosidase-like_sf"/>
</dbReference>
<dbReference type="STRING" id="1802723.A2675_02295"/>
<dbReference type="SUPFAM" id="SSF48208">
    <property type="entry name" value="Six-hairpin glycosidases"/>
    <property type="match status" value="1"/>
</dbReference>
<evidence type="ECO:0000256" key="8">
    <source>
        <dbReference type="ARBA" id="ARBA00023136"/>
    </source>
</evidence>
<evidence type="ECO:0000256" key="4">
    <source>
        <dbReference type="ARBA" id="ARBA00022692"/>
    </source>
</evidence>
<dbReference type="InterPro" id="IPR002037">
    <property type="entry name" value="Glyco_hydro_8"/>
</dbReference>
<dbReference type="Proteomes" id="UP000176997">
    <property type="component" value="Unassembled WGS sequence"/>
</dbReference>
<keyword evidence="4 12" id="KW-0812">Transmembrane</keyword>
<comment type="similarity">
    <text evidence="2 11">Belongs to the glycosyl hydrolase 8 (cellulase D) family.</text>
</comment>
<feature type="transmembrane region" description="Helical" evidence="12">
    <location>
        <begin position="148"/>
        <end position="170"/>
    </location>
</feature>
<evidence type="ECO:0000313" key="14">
    <source>
        <dbReference type="Proteomes" id="UP000176997"/>
    </source>
</evidence>
<evidence type="ECO:0000313" key="13">
    <source>
        <dbReference type="EMBL" id="OHA80898.1"/>
    </source>
</evidence>
<feature type="transmembrane region" description="Helical" evidence="12">
    <location>
        <begin position="41"/>
        <end position="59"/>
    </location>
</feature>
<keyword evidence="6 11" id="KW-0378">Hydrolase</keyword>
<evidence type="ECO:0000256" key="7">
    <source>
        <dbReference type="ARBA" id="ARBA00022989"/>
    </source>
</evidence>
<keyword evidence="11" id="KW-0624">Polysaccharide degradation</keyword>
<feature type="active site" description="Nucleophile" evidence="10">
    <location>
        <position position="466"/>
    </location>
</feature>
<keyword evidence="11" id="KW-0119">Carbohydrate metabolism</keyword>
<reference evidence="13 14" key="1">
    <citation type="journal article" date="2016" name="Nat. Commun.">
        <title>Thousands of microbial genomes shed light on interconnected biogeochemical processes in an aquifer system.</title>
        <authorList>
            <person name="Anantharaman K."/>
            <person name="Brown C.T."/>
            <person name="Hug L.A."/>
            <person name="Sharon I."/>
            <person name="Castelle C.J."/>
            <person name="Probst A.J."/>
            <person name="Thomas B.C."/>
            <person name="Singh A."/>
            <person name="Wilkins M.J."/>
            <person name="Karaoz U."/>
            <person name="Brodie E.L."/>
            <person name="Williams K.H."/>
            <person name="Hubbard S.S."/>
            <person name="Banfield J.F."/>
        </authorList>
    </citation>
    <scope>NUCLEOTIDE SEQUENCE [LARGE SCALE GENOMIC DNA]</scope>
</reference>
<evidence type="ECO:0000256" key="6">
    <source>
        <dbReference type="ARBA" id="ARBA00022801"/>
    </source>
</evidence>
<dbReference type="PRINTS" id="PR00735">
    <property type="entry name" value="GLHYDRLASE8"/>
</dbReference>
<gene>
    <name evidence="13" type="ORF">A2675_02295</name>
</gene>
<keyword evidence="3" id="KW-1003">Cell membrane</keyword>
<evidence type="ECO:0000256" key="2">
    <source>
        <dbReference type="ARBA" id="ARBA00009209"/>
    </source>
</evidence>
<dbReference type="Pfam" id="PF03706">
    <property type="entry name" value="LPG_synthase_TM"/>
    <property type="match status" value="1"/>
</dbReference>
<keyword evidence="9 11" id="KW-0326">Glycosidase</keyword>
<evidence type="ECO:0000256" key="1">
    <source>
        <dbReference type="ARBA" id="ARBA00004651"/>
    </source>
</evidence>
<dbReference type="GO" id="GO:0000272">
    <property type="term" value="P:polysaccharide catabolic process"/>
    <property type="evidence" value="ECO:0007669"/>
    <property type="project" value="UniProtKB-KW"/>
</dbReference>
<feature type="transmembrane region" description="Helical" evidence="12">
    <location>
        <begin position="5"/>
        <end position="26"/>
    </location>
</feature>
<dbReference type="GO" id="GO:0004553">
    <property type="term" value="F:hydrolase activity, hydrolyzing O-glycosyl compounds"/>
    <property type="evidence" value="ECO:0007669"/>
    <property type="project" value="InterPro"/>
</dbReference>
<accession>A0A1G2S868</accession>
<name>A0A1G2S868_9BACT</name>
<dbReference type="Pfam" id="PF01270">
    <property type="entry name" value="Glyco_hydro_8"/>
    <property type="match status" value="1"/>
</dbReference>
<feature type="transmembrane region" description="Helical" evidence="12">
    <location>
        <begin position="239"/>
        <end position="259"/>
    </location>
</feature>
<dbReference type="GO" id="GO:0005886">
    <property type="term" value="C:plasma membrane"/>
    <property type="evidence" value="ECO:0007669"/>
    <property type="project" value="UniProtKB-SubCell"/>
</dbReference>
<feature type="transmembrane region" description="Helical" evidence="12">
    <location>
        <begin position="124"/>
        <end position="142"/>
    </location>
</feature>
<evidence type="ECO:0000256" key="9">
    <source>
        <dbReference type="ARBA" id="ARBA00023295"/>
    </source>
</evidence>
<evidence type="ECO:0000256" key="11">
    <source>
        <dbReference type="RuleBase" id="RU361167"/>
    </source>
</evidence>
<dbReference type="EMBL" id="MHUS01000016">
    <property type="protein sequence ID" value="OHA80898.1"/>
    <property type="molecule type" value="Genomic_DNA"/>
</dbReference>
<dbReference type="AlphaFoldDB" id="A0A1G2S868"/>
<dbReference type="InterPro" id="IPR019834">
    <property type="entry name" value="Glyco_hydro_8_CS"/>
</dbReference>
<sequence>MKSTIIKIVTGVIVTVGTLIFLVPLIDPNQLRAAFLSADPQWVIVGFLTYALAYFVRALRFRVLLPKKKIPLRSIVPITAIHGAAVRVFPNPFGELAFIGGVRSIGVGYAASVSALVAYRALDFAVVAVFLFFSAAFFVPATGMVAGVIAFIGGVVAISAMSIIAIASFYQEPLVRFLSHIEQRFPVRGTLIAQKGALFIGELRVLREERVYLSAVVFSVVVWLCMFATYGAFFKAVGVTVPLMALTVAGAVQIFVNTLPNIGGIGTMEAGWLAGFSVGGISSATILSGVIFVDVATLVGTIIFGVIGLLALWRPRFYVGQLRSRSLKYARVVILAVILIGVAGGSALFFGKRSPESPLGDVRFFETYPEVAVAGVWTAYREKIQKDGRTVDRDRSYLTTSEGQSYSLLRAVWMDDKTTFDQVLKWTNNNLGKRPNDQLFAWLWGENSDGKWDVMYEQDGMNTASDADQDIALALIFAAKRWNQDHYMEEAQEILADIWKEEVVVVKGNPYLVAGNWAKDEVRPTINPSYFSFAAYPIFAEVDPSHPWLLLKNTSYDVLITSTKDPLDGATSAGIPPDWVSLDPVTGAIMRPTHNDKSTNFSDDAFRILWRVALDWKWHRDPRAYTYLSEMGFFKREWRTQLQISSAYAHDGEPVVPSESKSVYAVLASSLAVVEPLFADEIFKAKVAPLYDADIEDLVGGLGYYAQNWVWFGMAMYTDNIPNLFSLD</sequence>
<dbReference type="Gene3D" id="1.50.10.10">
    <property type="match status" value="1"/>
</dbReference>
<feature type="transmembrane region" description="Helical" evidence="12">
    <location>
        <begin position="271"/>
        <end position="292"/>
    </location>
</feature>